<dbReference type="Proteomes" id="UP000182284">
    <property type="component" value="Unassembled WGS sequence"/>
</dbReference>
<evidence type="ECO:0000313" key="2">
    <source>
        <dbReference type="Proteomes" id="UP000182284"/>
    </source>
</evidence>
<dbReference type="AlphaFoldDB" id="A0A1G7JWP5"/>
<evidence type="ECO:0000313" key="1">
    <source>
        <dbReference type="EMBL" id="SDF29235.1"/>
    </source>
</evidence>
<sequence>MDHLLSCAIVTFILYTVFKNIPSMQLISSAISQKFLKWPLTFQF</sequence>
<gene>
    <name evidence="1" type="ORF">SAMN04488117_103237</name>
</gene>
<reference evidence="1 2" key="1">
    <citation type="submission" date="2016-10" db="EMBL/GenBank/DDBJ databases">
        <authorList>
            <person name="de Groot N.N."/>
        </authorList>
    </citation>
    <scope>NUCLEOTIDE SEQUENCE [LARGE SCALE GENOMIC DNA]</scope>
    <source>
        <strain evidence="1 2">DSM 27375</strain>
    </source>
</reference>
<name>A0A1G7JWP5_9RHOB</name>
<organism evidence="1 2">
    <name type="scientific">Celeribacter baekdonensis</name>
    <dbReference type="NCBI Taxonomy" id="875171"/>
    <lineage>
        <taxon>Bacteria</taxon>
        <taxon>Pseudomonadati</taxon>
        <taxon>Pseudomonadota</taxon>
        <taxon>Alphaproteobacteria</taxon>
        <taxon>Rhodobacterales</taxon>
        <taxon>Roseobacteraceae</taxon>
        <taxon>Celeribacter</taxon>
    </lineage>
</organism>
<accession>A0A1G7JWP5</accession>
<protein>
    <submittedName>
        <fullName evidence="1">Uncharacterized protein</fullName>
    </submittedName>
</protein>
<proteinExistence type="predicted"/>
<dbReference type="EMBL" id="FNBL01000003">
    <property type="protein sequence ID" value="SDF29235.1"/>
    <property type="molecule type" value="Genomic_DNA"/>
</dbReference>